<organism evidence="1 2">
    <name type="scientific">Novosphingobium anseongense</name>
    <dbReference type="NCBI Taxonomy" id="3133436"/>
    <lineage>
        <taxon>Bacteria</taxon>
        <taxon>Pseudomonadati</taxon>
        <taxon>Pseudomonadota</taxon>
        <taxon>Alphaproteobacteria</taxon>
        <taxon>Sphingomonadales</taxon>
        <taxon>Sphingomonadaceae</taxon>
        <taxon>Novosphingobium</taxon>
    </lineage>
</organism>
<gene>
    <name evidence="1" type="ORF">WG901_22770</name>
</gene>
<proteinExistence type="predicted"/>
<sequence length="83" mass="9325">MTPLELAARSLCNNEGHDPDRVGLSNNGDHYWTTYVGKARAVLEALREPSEAMLEAVYREMRFDDGTALKAWQRMIDAALEEG</sequence>
<keyword evidence="2" id="KW-1185">Reference proteome</keyword>
<dbReference type="Proteomes" id="UP001361239">
    <property type="component" value="Unassembled WGS sequence"/>
</dbReference>
<evidence type="ECO:0000313" key="2">
    <source>
        <dbReference type="Proteomes" id="UP001361239"/>
    </source>
</evidence>
<accession>A0ABU8S2C7</accession>
<comment type="caution">
    <text evidence="1">The sequence shown here is derived from an EMBL/GenBank/DDBJ whole genome shotgun (WGS) entry which is preliminary data.</text>
</comment>
<name>A0ABU8S2C7_9SPHN</name>
<evidence type="ECO:0000313" key="1">
    <source>
        <dbReference type="EMBL" id="MEJ5979495.1"/>
    </source>
</evidence>
<reference evidence="1 2" key="1">
    <citation type="submission" date="2024-03" db="EMBL/GenBank/DDBJ databases">
        <authorList>
            <person name="Jo J.-H."/>
        </authorList>
    </citation>
    <scope>NUCLEOTIDE SEQUENCE [LARGE SCALE GENOMIC DNA]</scope>
    <source>
        <strain evidence="1 2">PS1R-30</strain>
    </source>
</reference>
<dbReference type="EMBL" id="JBBHJZ010000008">
    <property type="protein sequence ID" value="MEJ5979495.1"/>
    <property type="molecule type" value="Genomic_DNA"/>
</dbReference>
<protein>
    <submittedName>
        <fullName evidence="1">Uncharacterized protein</fullName>
    </submittedName>
</protein>
<dbReference type="RefSeq" id="WP_339589433.1">
    <property type="nucleotide sequence ID" value="NZ_JBBHJZ010000008.1"/>
</dbReference>